<reference evidence="3" key="1">
    <citation type="submission" date="2015-06" db="EMBL/GenBank/DDBJ databases">
        <authorList>
            <person name="Nguyen H."/>
        </authorList>
    </citation>
    <scope>NUCLEOTIDE SEQUENCE</scope>
    <source>
        <strain evidence="3">DAOM 180753</strain>
    </source>
</reference>
<dbReference type="InterPro" id="IPR001466">
    <property type="entry name" value="Beta-lactam-related"/>
</dbReference>
<feature type="domain" description="Beta-lactamase-related" evidence="1">
    <location>
        <begin position="105"/>
        <end position="393"/>
    </location>
</feature>
<dbReference type="Gene3D" id="3.40.710.10">
    <property type="entry name" value="DD-peptidase/beta-lactamase superfamily"/>
    <property type="match status" value="1"/>
</dbReference>
<reference evidence="3" key="2">
    <citation type="journal article" date="2016" name="Fungal Biol.">
        <title>Ochratoxin A production by Penicillium thymicola.</title>
        <authorList>
            <person name="Nguyen H.D.T."/>
            <person name="McMullin D.R."/>
            <person name="Ponomareva E."/>
            <person name="Riley R."/>
            <person name="Pomraning K.R."/>
            <person name="Baker S.E."/>
            <person name="Seifert K.A."/>
        </authorList>
    </citation>
    <scope>NUCLEOTIDE SEQUENCE</scope>
    <source>
        <strain evidence="3">DAOM 180753</strain>
    </source>
</reference>
<evidence type="ECO:0000313" key="4">
    <source>
        <dbReference type="Proteomes" id="UP001227192"/>
    </source>
</evidence>
<dbReference type="PANTHER" id="PTHR22935">
    <property type="entry name" value="PENICILLIN-BINDING PROTEIN"/>
    <property type="match status" value="1"/>
</dbReference>
<evidence type="ECO:0000259" key="2">
    <source>
        <dbReference type="Pfam" id="PF26335"/>
    </source>
</evidence>
<dbReference type="SUPFAM" id="SSF56601">
    <property type="entry name" value="beta-lactamase/transpeptidase-like"/>
    <property type="match status" value="1"/>
</dbReference>
<dbReference type="InterPro" id="IPR058664">
    <property type="entry name" value="ARB_00930-like_C"/>
</dbReference>
<dbReference type="EMBL" id="LACB01000130">
    <property type="protein sequence ID" value="KAJ9488102.1"/>
    <property type="molecule type" value="Genomic_DNA"/>
</dbReference>
<dbReference type="PANTHER" id="PTHR22935:SF97">
    <property type="entry name" value="BETA-LACTAMASE-RELATED DOMAIN-CONTAINING PROTEIN"/>
    <property type="match status" value="1"/>
</dbReference>
<protein>
    <recommendedName>
        <fullName evidence="5">Beta-lactamase-related domain-containing protein</fullName>
    </recommendedName>
</protein>
<dbReference type="AlphaFoldDB" id="A0AAI9TIW4"/>
<dbReference type="Proteomes" id="UP001227192">
    <property type="component" value="Unassembled WGS sequence"/>
</dbReference>
<dbReference type="Pfam" id="PF00144">
    <property type="entry name" value="Beta-lactamase"/>
    <property type="match status" value="1"/>
</dbReference>
<evidence type="ECO:0000313" key="3">
    <source>
        <dbReference type="EMBL" id="KAJ9488102.1"/>
    </source>
</evidence>
<proteinExistence type="predicted"/>
<comment type="caution">
    <text evidence="3">The sequence shown here is derived from an EMBL/GenBank/DDBJ whole genome shotgun (WGS) entry which is preliminary data.</text>
</comment>
<evidence type="ECO:0008006" key="5">
    <source>
        <dbReference type="Google" id="ProtNLM"/>
    </source>
</evidence>
<dbReference type="Pfam" id="PF26335">
    <property type="entry name" value="ARB_00930_C"/>
    <property type="match status" value="1"/>
</dbReference>
<organism evidence="3 4">
    <name type="scientific">Penicillium thymicola</name>
    <dbReference type="NCBI Taxonomy" id="293382"/>
    <lineage>
        <taxon>Eukaryota</taxon>
        <taxon>Fungi</taxon>
        <taxon>Dikarya</taxon>
        <taxon>Ascomycota</taxon>
        <taxon>Pezizomycotina</taxon>
        <taxon>Eurotiomycetes</taxon>
        <taxon>Eurotiomycetidae</taxon>
        <taxon>Eurotiales</taxon>
        <taxon>Aspergillaceae</taxon>
        <taxon>Penicillium</taxon>
    </lineage>
</organism>
<keyword evidence="4" id="KW-1185">Reference proteome</keyword>
<accession>A0AAI9TIW4</accession>
<gene>
    <name evidence="3" type="ORF">VN97_g5199</name>
</gene>
<dbReference type="InterPro" id="IPR051478">
    <property type="entry name" value="Beta-lactamase-like_AB/R"/>
</dbReference>
<feature type="domain" description="Beta-lactamase-like ARB-00930-like C-terminal" evidence="2">
    <location>
        <begin position="416"/>
        <end position="559"/>
    </location>
</feature>
<dbReference type="InterPro" id="IPR012338">
    <property type="entry name" value="Beta-lactam/transpept-like"/>
</dbReference>
<evidence type="ECO:0000259" key="1">
    <source>
        <dbReference type="Pfam" id="PF00144"/>
    </source>
</evidence>
<sequence>MLLDKALFGSMLGLAASSTARIIATDEVPFIGPSFLSNFDPSNSTAINHAKSQFPGLIDNLFSSGDLNRTDLAFHIDVFSAATNKSIYSYSHVGENSKESVTAGEFNDKTISRIGSVTKLFTVYAIITKAGIEVFTHPVTKYLPELAGNSANDPLGSIRWEDITVGALASQQAGSGGLADFLKDYADPNKPLQYAPEDLLKFFRDERKPVISPFRNAVYSDGGFAILGQVLARLSGKTYRETVQDVLFDPLDLETMSTTVPTGSDLNVIDRRSIDVNTSWTSDAEIVASTGSYYSNAADLRAAGVAILNSEILSPATTSQWMKPSSGTGSLVELVGAPWEISRLEIPVTPGSNRTRISDLYTKAGGNIDYTAIFALSPDHGIGYSILVAGFTATPARWPLRSVVGETFIPAAEYAAAENARRNLAGTFVDEKSPDTNLTLSVDRGRPGLGLKSFWIKGTNARDNAHWRLYPTGLNSFSRSLSSLYMTKGTIRVAHRMVQPEPPMKPRADVEGGKGGMFDNSFVWMNLDFAGPTDEFIFNLVDGTLVSVEYPTTGSILKRV</sequence>
<name>A0AAI9TIW4_PENTH</name>